<reference evidence="1" key="1">
    <citation type="journal article" date="2021" name="Nat. Commun.">
        <title>Genetic determinants of endophytism in the Arabidopsis root mycobiome.</title>
        <authorList>
            <person name="Mesny F."/>
            <person name="Miyauchi S."/>
            <person name="Thiergart T."/>
            <person name="Pickel B."/>
            <person name="Atanasova L."/>
            <person name="Karlsson M."/>
            <person name="Huettel B."/>
            <person name="Barry K.W."/>
            <person name="Haridas S."/>
            <person name="Chen C."/>
            <person name="Bauer D."/>
            <person name="Andreopoulos W."/>
            <person name="Pangilinan J."/>
            <person name="LaButti K."/>
            <person name="Riley R."/>
            <person name="Lipzen A."/>
            <person name="Clum A."/>
            <person name="Drula E."/>
            <person name="Henrissat B."/>
            <person name="Kohler A."/>
            <person name="Grigoriev I.V."/>
            <person name="Martin F.M."/>
            <person name="Hacquard S."/>
        </authorList>
    </citation>
    <scope>NUCLEOTIDE SEQUENCE</scope>
    <source>
        <strain evidence="1">MPI-SDFR-AT-0120</strain>
    </source>
</reference>
<name>A0A8K0VZR6_9PLEO</name>
<dbReference type="OrthoDB" id="10368826at2759"/>
<evidence type="ECO:0000313" key="2">
    <source>
        <dbReference type="Proteomes" id="UP000813461"/>
    </source>
</evidence>
<evidence type="ECO:0000313" key="1">
    <source>
        <dbReference type="EMBL" id="KAH7088376.1"/>
    </source>
</evidence>
<sequence length="313" mass="34774">MHSFQIIHISYHFSFRRKLEHKRSNSLNHKKMYFLEYFVVFSALLRFTVAAPTTQVSVSVTSTAPSSTSLAIVTRKPVSSTPTHRHTDLTHLTSFLDGVIKSIKDSKASKTLSTVVMSATPTYTHRLDDPAIKDVVASFLKDIKPSATPRPSWPWDIPGLKEFMDKNAKEFKASKTLTTVVVPAVPSVTHRLDDPALKDVVASFLKDTKPSASPRPFWPWDIPGLKEFMHNSVEDFKPSATPRALHAAEKIAEEFAAAKASRLHGRSGWYQPLDVVNDIAEEFAAAKASGLPAPPSKENKRCWKCIFNCAACN</sequence>
<dbReference type="Proteomes" id="UP000813461">
    <property type="component" value="Unassembled WGS sequence"/>
</dbReference>
<dbReference type="AlphaFoldDB" id="A0A8K0VZR6"/>
<comment type="caution">
    <text evidence="1">The sequence shown here is derived from an EMBL/GenBank/DDBJ whole genome shotgun (WGS) entry which is preliminary data.</text>
</comment>
<keyword evidence="2" id="KW-1185">Reference proteome</keyword>
<dbReference type="EMBL" id="JAGMVJ010000008">
    <property type="protein sequence ID" value="KAH7088376.1"/>
    <property type="molecule type" value="Genomic_DNA"/>
</dbReference>
<proteinExistence type="predicted"/>
<organism evidence="1 2">
    <name type="scientific">Paraphoma chrysanthemicola</name>
    <dbReference type="NCBI Taxonomy" id="798071"/>
    <lineage>
        <taxon>Eukaryota</taxon>
        <taxon>Fungi</taxon>
        <taxon>Dikarya</taxon>
        <taxon>Ascomycota</taxon>
        <taxon>Pezizomycotina</taxon>
        <taxon>Dothideomycetes</taxon>
        <taxon>Pleosporomycetidae</taxon>
        <taxon>Pleosporales</taxon>
        <taxon>Pleosporineae</taxon>
        <taxon>Phaeosphaeriaceae</taxon>
        <taxon>Paraphoma</taxon>
    </lineage>
</organism>
<gene>
    <name evidence="1" type="ORF">FB567DRAFT_337703</name>
</gene>
<protein>
    <submittedName>
        <fullName evidence="1">Uncharacterized protein</fullName>
    </submittedName>
</protein>
<accession>A0A8K0VZR6</accession>